<dbReference type="EMBL" id="JBAMIC010000022">
    <property type="protein sequence ID" value="KAK7092165.1"/>
    <property type="molecule type" value="Genomic_DNA"/>
</dbReference>
<feature type="region of interest" description="Disordered" evidence="1">
    <location>
        <begin position="1"/>
        <end position="20"/>
    </location>
</feature>
<evidence type="ECO:0000313" key="2">
    <source>
        <dbReference type="EMBL" id="KAK7092165.1"/>
    </source>
</evidence>
<evidence type="ECO:0000256" key="1">
    <source>
        <dbReference type="SAM" id="MobiDB-lite"/>
    </source>
</evidence>
<gene>
    <name evidence="2" type="ORF">V1264_009759</name>
</gene>
<evidence type="ECO:0000313" key="3">
    <source>
        <dbReference type="Proteomes" id="UP001374579"/>
    </source>
</evidence>
<reference evidence="2 3" key="1">
    <citation type="submission" date="2024-02" db="EMBL/GenBank/DDBJ databases">
        <title>Chromosome-scale genome assembly of the rough periwinkle Littorina saxatilis.</title>
        <authorList>
            <person name="De Jode A."/>
            <person name="Faria R."/>
            <person name="Formenti G."/>
            <person name="Sims Y."/>
            <person name="Smith T.P."/>
            <person name="Tracey A."/>
            <person name="Wood J.M.D."/>
            <person name="Zagrodzka Z.B."/>
            <person name="Johannesson K."/>
            <person name="Butlin R.K."/>
            <person name="Leder E.H."/>
        </authorList>
    </citation>
    <scope>NUCLEOTIDE SEQUENCE [LARGE SCALE GENOMIC DNA]</scope>
    <source>
        <strain evidence="2">Snail1</strain>
        <tissue evidence="2">Muscle</tissue>
    </source>
</reference>
<name>A0AAN9G331_9CAEN</name>
<proteinExistence type="predicted"/>
<comment type="caution">
    <text evidence="2">The sequence shown here is derived from an EMBL/GenBank/DDBJ whole genome shotgun (WGS) entry which is preliminary data.</text>
</comment>
<keyword evidence="3" id="KW-1185">Reference proteome</keyword>
<organism evidence="2 3">
    <name type="scientific">Littorina saxatilis</name>
    <dbReference type="NCBI Taxonomy" id="31220"/>
    <lineage>
        <taxon>Eukaryota</taxon>
        <taxon>Metazoa</taxon>
        <taxon>Spiralia</taxon>
        <taxon>Lophotrochozoa</taxon>
        <taxon>Mollusca</taxon>
        <taxon>Gastropoda</taxon>
        <taxon>Caenogastropoda</taxon>
        <taxon>Littorinimorpha</taxon>
        <taxon>Littorinoidea</taxon>
        <taxon>Littorinidae</taxon>
        <taxon>Littorina</taxon>
    </lineage>
</organism>
<dbReference type="InterPro" id="IPR027417">
    <property type="entry name" value="P-loop_NTPase"/>
</dbReference>
<sequence>MAQQYASGGQAAGVSQGSAPVHPDRTFWRDRVNEWYPRWRERAYFVPPVIMYRTDHDTVQVAGVDVRVPRPPVSNLPRGAALALQESEVLDDQTQQRVLHCLRKLSEVQHEVMFVLSNLRFEHYLSEPCFAAAAKTLPRPVDLKKQNQDRGDFDIIIIHRHHGILACEIKAVGAKLSSLPLTEQQKLNMIEQKVKQAIKQLDKSGYVLSYLVSDMPSPPPIQKTLILPNVSTTQLRQVLDNSPQLLQDLCQCLGVQGTTDPVPLCVTSHQLSDTVNPHDVTDNIIGQLGQWWQARMSGVGAVSLSDDIYLELLARFSGPATTVQVFCSVRPRLSMDLVRTEGEAAAETGTRFSHIMLTPQQVAVHHSNQPLIFLTGPPGVGKTVMLNLKGLDLLRQGLHVDVVSSWNASLAASHSAVYQLQQTSGPAAARRIHLHHFDLEYGGKQAVNKAVRTLVEAANKRGGQGLYVIADEVCANSEFTALVTALHHRVPRLVLWAARVDHADIPPLLTEVSLTQPLRTPPSVTRQVQLSYVMRDGTVRGYTAASCPPPCDGPAPLYRHHTGQGHSAGDDPRDCQQCGREVARILTEDLHVGVTVTGRPTHTSQPPLQHRDVFVLYSSSFRSVRDTDDFVVGLRQNGLPVTVLRSGDSGAKAEVATMSRDQVVAADSEDVPGLERRVVVWVQGERSRGGVQGGDERWGRLLAMSRCTGQLVCVMPPPESPP</sequence>
<protein>
    <submittedName>
        <fullName evidence="2">Uncharacterized protein</fullName>
    </submittedName>
</protein>
<dbReference type="SUPFAM" id="SSF52540">
    <property type="entry name" value="P-loop containing nucleoside triphosphate hydrolases"/>
    <property type="match status" value="2"/>
</dbReference>
<feature type="compositionally biased region" description="Low complexity" evidence="1">
    <location>
        <begin position="1"/>
        <end position="19"/>
    </location>
</feature>
<dbReference type="AlphaFoldDB" id="A0AAN9G331"/>
<dbReference type="Gene3D" id="3.40.50.300">
    <property type="entry name" value="P-loop containing nucleotide triphosphate hydrolases"/>
    <property type="match status" value="1"/>
</dbReference>
<dbReference type="Proteomes" id="UP001374579">
    <property type="component" value="Unassembled WGS sequence"/>
</dbReference>
<accession>A0AAN9G331</accession>